<dbReference type="HOGENOM" id="CLU_010194_13_3_1"/>
<dbReference type="VEuPathDB" id="FungiDB:HMPREF1541_09636"/>
<name>W2SCP5_CYPE1</name>
<dbReference type="EMBL" id="KB822712">
    <property type="protein sequence ID" value="ETN45803.1"/>
    <property type="molecule type" value="Genomic_DNA"/>
</dbReference>
<dbReference type="InParanoid" id="W2SCP5"/>
<protein>
    <submittedName>
        <fullName evidence="4">Uncharacterized protein</fullName>
    </submittedName>
</protein>
<dbReference type="InterPro" id="IPR036291">
    <property type="entry name" value="NAD(P)-bd_dom_sf"/>
</dbReference>
<evidence type="ECO:0000256" key="3">
    <source>
        <dbReference type="ARBA" id="ARBA00023002"/>
    </source>
</evidence>
<accession>W2SCP5</accession>
<dbReference type="AlphaFoldDB" id="W2SCP5"/>
<dbReference type="SUPFAM" id="SSF51735">
    <property type="entry name" value="NAD(P)-binding Rossmann-fold domains"/>
    <property type="match status" value="1"/>
</dbReference>
<proteinExistence type="inferred from homology"/>
<evidence type="ECO:0000256" key="2">
    <source>
        <dbReference type="ARBA" id="ARBA00022857"/>
    </source>
</evidence>
<dbReference type="PANTHER" id="PTHR43180">
    <property type="entry name" value="3-OXOACYL-(ACYL-CARRIER-PROTEIN) REDUCTASE (AFU_ORTHOLOGUE AFUA_6G11210)"/>
    <property type="match status" value="1"/>
</dbReference>
<gene>
    <name evidence="4" type="ORF">HMPREF1541_09636</name>
</gene>
<comment type="similarity">
    <text evidence="1">Belongs to the short-chain dehydrogenases/reductases (SDR) family.</text>
</comment>
<evidence type="ECO:0000313" key="5">
    <source>
        <dbReference type="Proteomes" id="UP000030752"/>
    </source>
</evidence>
<keyword evidence="2" id="KW-0521">NADP</keyword>
<dbReference type="GO" id="GO:0016491">
    <property type="term" value="F:oxidoreductase activity"/>
    <property type="evidence" value="ECO:0007669"/>
    <property type="project" value="UniProtKB-KW"/>
</dbReference>
<dbReference type="RefSeq" id="XP_008712531.1">
    <property type="nucleotide sequence ID" value="XM_008714309.1"/>
</dbReference>
<dbReference type="Pfam" id="PF00106">
    <property type="entry name" value="adh_short"/>
    <property type="match status" value="1"/>
</dbReference>
<dbReference type="Gene3D" id="3.40.50.720">
    <property type="entry name" value="NAD(P)-binding Rossmann-like Domain"/>
    <property type="match status" value="1"/>
</dbReference>
<keyword evidence="5" id="KW-1185">Reference proteome</keyword>
<dbReference type="PANTHER" id="PTHR43180:SF16">
    <property type="entry name" value="BACILYSIN BIOSYNTHESIS OXIDOREDUCTASE BACC"/>
    <property type="match status" value="1"/>
</dbReference>
<dbReference type="InterPro" id="IPR002347">
    <property type="entry name" value="SDR_fam"/>
</dbReference>
<evidence type="ECO:0000313" key="4">
    <source>
        <dbReference type="EMBL" id="ETN45803.1"/>
    </source>
</evidence>
<dbReference type="STRING" id="1220924.W2SCP5"/>
<evidence type="ECO:0000256" key="1">
    <source>
        <dbReference type="ARBA" id="ARBA00006484"/>
    </source>
</evidence>
<sequence length="365" mass="38729">MNPAGVQPYCNPITSLPVDTSIPIPLKSLKDRTLVITGGASGIGASIAVKVAENGGNVIIGDVNTTLGQELVAYIRRTTKSDNHHCLHLDVTLWQSQVSFFAEAVSLSPHGGLDCIIANAGIANLTEQKAFEEPIHPSLLDTTKAPPYRTFSVNALGVLYTTDIALSYLKHNPGSSKCELTASDGPRDRHLLLVSSIAGVAAVPTQSIYAAAKHAVVGLFRALRVTAPITAGVRVNMINPYFTDTPILGPEGPLVMAGAAMARIDDVTNAAVRLIADRSIVGRALLIGSRATKAEVEAAGVDWVENDQYGNAVRDIMGDDWKQTDVFVRRLIGVTNLVSAGKGWVGLVADIIAFFVHGMFKLMGR</sequence>
<keyword evidence="3" id="KW-0560">Oxidoreductase</keyword>
<dbReference type="GeneID" id="19976975"/>
<organism evidence="4 5">
    <name type="scientific">Cyphellophora europaea (strain CBS 101466)</name>
    <name type="common">Phialophora europaea</name>
    <dbReference type="NCBI Taxonomy" id="1220924"/>
    <lineage>
        <taxon>Eukaryota</taxon>
        <taxon>Fungi</taxon>
        <taxon>Dikarya</taxon>
        <taxon>Ascomycota</taxon>
        <taxon>Pezizomycotina</taxon>
        <taxon>Eurotiomycetes</taxon>
        <taxon>Chaetothyriomycetidae</taxon>
        <taxon>Chaetothyriales</taxon>
        <taxon>Cyphellophoraceae</taxon>
        <taxon>Cyphellophora</taxon>
    </lineage>
</organism>
<dbReference type="InterPro" id="IPR020904">
    <property type="entry name" value="Sc_DH/Rdtase_CS"/>
</dbReference>
<dbReference type="OrthoDB" id="5371740at2759"/>
<reference evidence="4 5" key="1">
    <citation type="submission" date="2013-03" db="EMBL/GenBank/DDBJ databases">
        <title>The Genome Sequence of Phialophora europaea CBS 101466.</title>
        <authorList>
            <consortium name="The Broad Institute Genomics Platform"/>
            <person name="Cuomo C."/>
            <person name="de Hoog S."/>
            <person name="Gorbushina A."/>
            <person name="Walker B."/>
            <person name="Young S.K."/>
            <person name="Zeng Q."/>
            <person name="Gargeya S."/>
            <person name="Fitzgerald M."/>
            <person name="Haas B."/>
            <person name="Abouelleil A."/>
            <person name="Allen A.W."/>
            <person name="Alvarado L."/>
            <person name="Arachchi H.M."/>
            <person name="Berlin A.M."/>
            <person name="Chapman S.B."/>
            <person name="Gainer-Dewar J."/>
            <person name="Goldberg J."/>
            <person name="Griggs A."/>
            <person name="Gujja S."/>
            <person name="Hansen M."/>
            <person name="Howarth C."/>
            <person name="Imamovic A."/>
            <person name="Ireland A."/>
            <person name="Larimer J."/>
            <person name="McCowan C."/>
            <person name="Murphy C."/>
            <person name="Pearson M."/>
            <person name="Poon T.W."/>
            <person name="Priest M."/>
            <person name="Roberts A."/>
            <person name="Saif S."/>
            <person name="Shea T."/>
            <person name="Sisk P."/>
            <person name="Sykes S."/>
            <person name="Wortman J."/>
            <person name="Nusbaum C."/>
            <person name="Birren B."/>
        </authorList>
    </citation>
    <scope>NUCLEOTIDE SEQUENCE [LARGE SCALE GENOMIC DNA]</scope>
    <source>
        <strain evidence="4 5">CBS 101466</strain>
    </source>
</reference>
<dbReference type="PRINTS" id="PR00081">
    <property type="entry name" value="GDHRDH"/>
</dbReference>
<dbReference type="Proteomes" id="UP000030752">
    <property type="component" value="Unassembled WGS sequence"/>
</dbReference>
<dbReference type="PROSITE" id="PS00061">
    <property type="entry name" value="ADH_SHORT"/>
    <property type="match status" value="1"/>
</dbReference>
<dbReference type="eggNOG" id="KOG0725">
    <property type="taxonomic scope" value="Eukaryota"/>
</dbReference>